<keyword evidence="2 4" id="KW-0326">Glycosidase</keyword>
<feature type="domain" description="Inosine/uridine-preferring nucleoside hydrolase" evidence="3">
    <location>
        <begin position="6"/>
        <end position="300"/>
    </location>
</feature>
<gene>
    <name evidence="4" type="primary">rihB</name>
    <name evidence="4" type="ORF">JZO85_06265</name>
</gene>
<evidence type="ECO:0000313" key="5">
    <source>
        <dbReference type="Proteomes" id="UP000664495"/>
    </source>
</evidence>
<dbReference type="InterPro" id="IPR023186">
    <property type="entry name" value="IUNH"/>
</dbReference>
<dbReference type="Proteomes" id="UP000664495">
    <property type="component" value="Unassembled WGS sequence"/>
</dbReference>
<comment type="caution">
    <text evidence="4">The sequence shown here is derived from an EMBL/GenBank/DDBJ whole genome shotgun (WGS) entry which is preliminary data.</text>
</comment>
<accession>A0ABS3HEJ3</accession>
<name>A0ABS3HEJ3_9ENTE</name>
<evidence type="ECO:0000256" key="2">
    <source>
        <dbReference type="ARBA" id="ARBA00023295"/>
    </source>
</evidence>
<dbReference type="SUPFAM" id="SSF53590">
    <property type="entry name" value="Nucleoside hydrolase"/>
    <property type="match status" value="1"/>
</dbReference>
<dbReference type="CDD" id="cd02651">
    <property type="entry name" value="nuc_hydro_IU_UC_XIUA"/>
    <property type="match status" value="1"/>
</dbReference>
<keyword evidence="1 4" id="KW-0378">Hydrolase</keyword>
<dbReference type="InterPro" id="IPR001910">
    <property type="entry name" value="Inosine/uridine_hydrolase_dom"/>
</dbReference>
<dbReference type="Gene3D" id="3.90.245.10">
    <property type="entry name" value="Ribonucleoside hydrolase-like"/>
    <property type="match status" value="1"/>
</dbReference>
<dbReference type="EC" id="3.2.2.8" evidence="4"/>
<dbReference type="InterPro" id="IPR036452">
    <property type="entry name" value="Ribo_hydro-like"/>
</dbReference>
<dbReference type="GO" id="GO:0050263">
    <property type="term" value="F:ribosylpyrimidine nucleosidase activity"/>
    <property type="evidence" value="ECO:0007669"/>
    <property type="project" value="UniProtKB-EC"/>
</dbReference>
<dbReference type="Pfam" id="PF01156">
    <property type="entry name" value="IU_nuc_hydro"/>
    <property type="match status" value="1"/>
</dbReference>
<organism evidence="4 5">
    <name type="scientific">Candidatus Enterococcus murrayae</name>
    <dbReference type="NCBI Taxonomy" id="2815321"/>
    <lineage>
        <taxon>Bacteria</taxon>
        <taxon>Bacillati</taxon>
        <taxon>Bacillota</taxon>
        <taxon>Bacilli</taxon>
        <taxon>Lactobacillales</taxon>
        <taxon>Enterococcaceae</taxon>
        <taxon>Enterococcus</taxon>
    </lineage>
</organism>
<protein>
    <submittedName>
        <fullName evidence="4">Ribosylpyrimidine nucleosidase</fullName>
        <ecNumber evidence="4">3.2.2.8</ecNumber>
    </submittedName>
</protein>
<dbReference type="PANTHER" id="PTHR12304">
    <property type="entry name" value="INOSINE-URIDINE PREFERRING NUCLEOSIDE HYDROLASE"/>
    <property type="match status" value="1"/>
</dbReference>
<dbReference type="NCBIfam" id="NF007417">
    <property type="entry name" value="PRK09955.1"/>
    <property type="match status" value="1"/>
</dbReference>
<dbReference type="RefSeq" id="WP_207107647.1">
    <property type="nucleotide sequence ID" value="NZ_JAFLVR010000012.1"/>
</dbReference>
<dbReference type="PANTHER" id="PTHR12304:SF4">
    <property type="entry name" value="URIDINE NUCLEOSIDASE"/>
    <property type="match status" value="1"/>
</dbReference>
<dbReference type="EMBL" id="JAFLVR010000012">
    <property type="protein sequence ID" value="MBO0451867.1"/>
    <property type="molecule type" value="Genomic_DNA"/>
</dbReference>
<evidence type="ECO:0000256" key="1">
    <source>
        <dbReference type="ARBA" id="ARBA00022801"/>
    </source>
</evidence>
<evidence type="ECO:0000313" key="4">
    <source>
        <dbReference type="EMBL" id="MBO0451867.1"/>
    </source>
</evidence>
<reference evidence="4 5" key="1">
    <citation type="submission" date="2021-03" db="EMBL/GenBank/DDBJ databases">
        <title>Enterococcal diversity collection.</title>
        <authorList>
            <person name="Gilmore M.S."/>
            <person name="Schwartzman J."/>
            <person name="Van Tyne D."/>
            <person name="Martin M."/>
            <person name="Earl A.M."/>
            <person name="Manson A.L."/>
            <person name="Straub T."/>
            <person name="Salamzade R."/>
            <person name="Saavedra J."/>
            <person name="Lebreton F."/>
            <person name="Prichula J."/>
            <person name="Schaufler K."/>
            <person name="Gaca A."/>
            <person name="Sgardioli B."/>
            <person name="Wagenaar J."/>
            <person name="Strong T."/>
        </authorList>
    </citation>
    <scope>NUCLEOTIDE SEQUENCE [LARGE SCALE GENOMIC DNA]</scope>
    <source>
        <strain evidence="4 5">MJM16</strain>
    </source>
</reference>
<proteinExistence type="predicted"/>
<sequence>MEKRKIILDCDPGHDDAITMLMAAVHPKIDLLGITIVAGNQTLDKTVVNGLNVCQLLDIDAKVYAGMPKPLVREQVVADNVHGESGLDGPVFGPLHRQVEKTHAIKYIIDTLLESDGDITLVPVGPLTNIAVAMRTEPRIVPKIKEIVLMGGAYGTGNFTPSAEFNIFADPEAAQVVFTSGAPIVMMGLDLTNQTLCTMEVIERMEAVGNAAGKLFGDIMRFTLKSQFECFGLEAGPVHDATCVAYLIHPEAFETQDMFVEIDTNQGPCYGRTVCDELNVLKQVPNAKVGKKIDTDYFWDLVEECIKKYSDVYVGAK</sequence>
<keyword evidence="5" id="KW-1185">Reference proteome</keyword>
<evidence type="ECO:0000259" key="3">
    <source>
        <dbReference type="Pfam" id="PF01156"/>
    </source>
</evidence>